<keyword evidence="2" id="KW-1185">Reference proteome</keyword>
<dbReference type="AlphaFoldDB" id="A0A7Y0EFZ0"/>
<dbReference type="PANTHER" id="PTHR37822">
    <property type="entry name" value="SPORE PHOTOPRODUCT LYASE-RELATED"/>
    <property type="match status" value="1"/>
</dbReference>
<dbReference type="GO" id="GO:0051539">
    <property type="term" value="F:4 iron, 4 sulfur cluster binding"/>
    <property type="evidence" value="ECO:0007669"/>
    <property type="project" value="TreeGrafter"/>
</dbReference>
<dbReference type="PANTHER" id="PTHR37822:SF2">
    <property type="entry name" value="SPORE PHOTOPRODUCT LYASE"/>
    <property type="match status" value="1"/>
</dbReference>
<dbReference type="InterPro" id="IPR058240">
    <property type="entry name" value="rSAM_sf"/>
</dbReference>
<dbReference type="Gene3D" id="3.80.30.30">
    <property type="match status" value="1"/>
</dbReference>
<dbReference type="RefSeq" id="WP_169297382.1">
    <property type="nucleotide sequence ID" value="NZ_JABBNI010000014.1"/>
</dbReference>
<gene>
    <name evidence="1" type="ORF">HBE96_08760</name>
</gene>
<dbReference type="GO" id="GO:0042601">
    <property type="term" value="C:endospore-forming forespore"/>
    <property type="evidence" value="ECO:0007669"/>
    <property type="project" value="TreeGrafter"/>
</dbReference>
<dbReference type="Pfam" id="PF20903">
    <property type="entry name" value="SPL"/>
    <property type="match status" value="1"/>
</dbReference>
<comment type="caution">
    <text evidence="1">The sequence shown here is derived from an EMBL/GenBank/DDBJ whole genome shotgun (WGS) entry which is preliminary data.</text>
</comment>
<protein>
    <submittedName>
        <fullName evidence="1">Radical SAM protein</fullName>
    </submittedName>
</protein>
<sequence>MQNSKEKLFNSSFSHIYIEKEALNYTNTKKILQHFNKAKVIQINHYKDVFSRSHQNFVVQKKSPKLILAVKKDNLIYKGAAVCEDFGNDYFYYTSNMMNCIYDCEYCYLQGMYSSSNIVIFVNIEDILKETKKLLENHKVYLCISYDTDILAFENVTEYASTWIDFTKSNKDLTIEIRTKSDNFKSIENIKPDDNVILAWTLSPDEVINKYEHKTPSINARLLSIKNAINKGWKVRICFDPMLYIEDWKEKYKELVDNTFKKLGQENINDVSIGVFRVSKEYLKKMRKQRNNSIILNYPFETINGVCSYSKDMSKQMIAYTYELTKKYMPEDKIYI</sequence>
<dbReference type="GO" id="GO:0003913">
    <property type="term" value="F:DNA photolyase activity"/>
    <property type="evidence" value="ECO:0007669"/>
    <property type="project" value="TreeGrafter"/>
</dbReference>
<dbReference type="Gene3D" id="3.40.50.12110">
    <property type="match status" value="1"/>
</dbReference>
<name>A0A7Y0EFZ0_9CLOT</name>
<dbReference type="Proteomes" id="UP000537131">
    <property type="component" value="Unassembled WGS sequence"/>
</dbReference>
<evidence type="ECO:0000313" key="2">
    <source>
        <dbReference type="Proteomes" id="UP000537131"/>
    </source>
</evidence>
<dbReference type="InterPro" id="IPR049539">
    <property type="entry name" value="SPL"/>
</dbReference>
<dbReference type="SUPFAM" id="SSF102114">
    <property type="entry name" value="Radical SAM enzymes"/>
    <property type="match status" value="1"/>
</dbReference>
<proteinExistence type="predicted"/>
<evidence type="ECO:0000313" key="1">
    <source>
        <dbReference type="EMBL" id="NMM62786.1"/>
    </source>
</evidence>
<dbReference type="EMBL" id="JABBNI010000014">
    <property type="protein sequence ID" value="NMM62786.1"/>
    <property type="molecule type" value="Genomic_DNA"/>
</dbReference>
<dbReference type="GO" id="GO:1904047">
    <property type="term" value="F:S-adenosyl-L-methionine binding"/>
    <property type="evidence" value="ECO:0007669"/>
    <property type="project" value="TreeGrafter"/>
</dbReference>
<accession>A0A7Y0EFZ0</accession>
<reference evidence="1 2" key="1">
    <citation type="submission" date="2020-06" db="EMBL/GenBank/DDBJ databases">
        <title>Complete Genome Sequence of Clostridium muelleri sp. nov. P21T, an Acid-Alcohol Producing Acetogen Isolated from Old Hay.</title>
        <authorList>
            <person name="Duncan K.E."/>
            <person name="Tanner R.S."/>
        </authorList>
    </citation>
    <scope>NUCLEOTIDE SEQUENCE [LARGE SCALE GENOMIC DNA]</scope>
    <source>
        <strain evidence="1 2">P21</strain>
    </source>
</reference>
<organism evidence="1 2">
    <name type="scientific">Clostridium muellerianum</name>
    <dbReference type="NCBI Taxonomy" id="2716538"/>
    <lineage>
        <taxon>Bacteria</taxon>
        <taxon>Bacillati</taxon>
        <taxon>Bacillota</taxon>
        <taxon>Clostridia</taxon>
        <taxon>Eubacteriales</taxon>
        <taxon>Clostridiaceae</taxon>
        <taxon>Clostridium</taxon>
    </lineage>
</organism>